<name>A0A849A2N6_9ACTN</name>
<protein>
    <submittedName>
        <fullName evidence="2">Type II secretion system protein</fullName>
    </submittedName>
</protein>
<dbReference type="AlphaFoldDB" id="A0A849A2N6"/>
<dbReference type="RefSeq" id="WP_171198538.1">
    <property type="nucleotide sequence ID" value="NZ_JABEND010000002.1"/>
</dbReference>
<comment type="caution">
    <text evidence="2">The sequence shown here is derived from an EMBL/GenBank/DDBJ whole genome shotgun (WGS) entry which is preliminary data.</text>
</comment>
<dbReference type="EMBL" id="JABEND010000002">
    <property type="protein sequence ID" value="NNG34869.1"/>
    <property type="molecule type" value="Genomic_DNA"/>
</dbReference>
<dbReference type="Proteomes" id="UP000562984">
    <property type="component" value="Unassembled WGS sequence"/>
</dbReference>
<feature type="region of interest" description="Disordered" evidence="1">
    <location>
        <begin position="53"/>
        <end position="72"/>
    </location>
</feature>
<gene>
    <name evidence="2" type="ORF">HKD39_03875</name>
</gene>
<evidence type="ECO:0000256" key="1">
    <source>
        <dbReference type="SAM" id="MobiDB-lite"/>
    </source>
</evidence>
<sequence>MIEALIVLGVVALLASGLGSWLVRHHRLQLRELRAAEQAAVAGLRQLAHTARDKAHLPAGLSAAPRQDPRPT</sequence>
<evidence type="ECO:0000313" key="2">
    <source>
        <dbReference type="EMBL" id="NNG34869.1"/>
    </source>
</evidence>
<keyword evidence="3" id="KW-1185">Reference proteome</keyword>
<proteinExistence type="predicted"/>
<evidence type="ECO:0000313" key="3">
    <source>
        <dbReference type="Proteomes" id="UP000562984"/>
    </source>
</evidence>
<organism evidence="2 3">
    <name type="scientific">Nakamurella aerolata</name>
    <dbReference type="NCBI Taxonomy" id="1656892"/>
    <lineage>
        <taxon>Bacteria</taxon>
        <taxon>Bacillati</taxon>
        <taxon>Actinomycetota</taxon>
        <taxon>Actinomycetes</taxon>
        <taxon>Nakamurellales</taxon>
        <taxon>Nakamurellaceae</taxon>
        <taxon>Nakamurella</taxon>
    </lineage>
</organism>
<reference evidence="2 3" key="1">
    <citation type="submission" date="2020-05" db="EMBL/GenBank/DDBJ databases">
        <title>Nakamurella sp. DB0629 isolated from air conditioner.</title>
        <authorList>
            <person name="Kim D.H."/>
            <person name="Kim D.-U."/>
        </authorList>
    </citation>
    <scope>NUCLEOTIDE SEQUENCE [LARGE SCALE GENOMIC DNA]</scope>
    <source>
        <strain evidence="2 3">DB0629</strain>
    </source>
</reference>
<accession>A0A849A2N6</accession>